<dbReference type="RefSeq" id="WP_003863781.1">
    <property type="nucleotide sequence ID" value="NZ_CP011309.1"/>
</dbReference>
<dbReference type="EMBL" id="CP011309">
    <property type="protein sequence ID" value="AKF27402.1"/>
    <property type="molecule type" value="Genomic_DNA"/>
</dbReference>
<reference evidence="6 7" key="1">
    <citation type="submission" date="2015-04" db="EMBL/GenBank/DDBJ databases">
        <title>Complete Genome Sequence of Brevibacterium flavum ATCC 15168.</title>
        <authorList>
            <person name="Ahn J."/>
            <person name="Park G."/>
            <person name="Jeon W."/>
            <person name="Jang Y."/>
            <person name="Jang M."/>
            <person name="Lee H."/>
            <person name="Lee H."/>
        </authorList>
    </citation>
    <scope>NUCLEOTIDE SEQUENCE [LARGE SCALE GENOMIC DNA]</scope>
    <source>
        <strain evidence="6 7">ATCC 15168</strain>
    </source>
</reference>
<evidence type="ECO:0000313" key="7">
    <source>
        <dbReference type="Proteomes" id="UP000034037"/>
    </source>
</evidence>
<dbReference type="PANTHER" id="PTHR19211">
    <property type="entry name" value="ATP-BINDING TRANSPORT PROTEIN-RELATED"/>
    <property type="match status" value="1"/>
</dbReference>
<feature type="region of interest" description="Disordered" evidence="4">
    <location>
        <begin position="276"/>
        <end position="298"/>
    </location>
</feature>
<proteinExistence type="predicted"/>
<dbReference type="InterPro" id="IPR003439">
    <property type="entry name" value="ABC_transporter-like_ATP-bd"/>
</dbReference>
<dbReference type="Pfam" id="PF00005">
    <property type="entry name" value="ABC_tran"/>
    <property type="match status" value="2"/>
</dbReference>
<keyword evidence="2" id="KW-0547">Nucleotide-binding</keyword>
<dbReference type="AlphaFoldDB" id="A0A0F6Z5I2"/>
<dbReference type="FunFam" id="3.40.50.300:FF:000011">
    <property type="entry name" value="Putative ABC transporter ATP-binding component"/>
    <property type="match status" value="1"/>
</dbReference>
<evidence type="ECO:0000256" key="1">
    <source>
        <dbReference type="ARBA" id="ARBA00022737"/>
    </source>
</evidence>
<dbReference type="PATRIC" id="fig|92706.3.peg.1561"/>
<protein>
    <submittedName>
        <fullName evidence="6">ABC transporter ATPase</fullName>
    </submittedName>
</protein>
<keyword evidence="7" id="KW-1185">Reference proteome</keyword>
<feature type="domain" description="ABC transporter" evidence="5">
    <location>
        <begin position="6"/>
        <end position="253"/>
    </location>
</feature>
<dbReference type="CDD" id="cd03221">
    <property type="entry name" value="ABCF_EF-3"/>
    <property type="match status" value="1"/>
</dbReference>
<dbReference type="SMART" id="SM00382">
    <property type="entry name" value="AAA"/>
    <property type="match status" value="2"/>
</dbReference>
<dbReference type="SUPFAM" id="SSF52540">
    <property type="entry name" value="P-loop containing nucleoside triphosphate hydrolases"/>
    <property type="match status" value="2"/>
</dbReference>
<evidence type="ECO:0000256" key="2">
    <source>
        <dbReference type="ARBA" id="ARBA00022741"/>
    </source>
</evidence>
<accession>A0A0F6Z5I2</accession>
<name>A0A0F6Z5I2_9CORY</name>
<dbReference type="HOGENOM" id="CLU_000604_36_0_11"/>
<evidence type="ECO:0000256" key="3">
    <source>
        <dbReference type="ARBA" id="ARBA00022840"/>
    </source>
</evidence>
<sequence>MAKTHIRLQDLSLSYTSTPLITKLNITVSSGQCAVIVGENGRGKTTLLRALAREFPPSAGEILTHGTVAIAHQHMPAGDLSVGEICDEAIRDSKNALEELERAGALLETNTAHALDGYQQALDAAEVLDAWNAEHRLEKALRSFGAITDRSRALSELSIGQRYRVRLACLIGGDADILLLDEPTNHLDRGALNYLTEAITSHKGVVLVVSHDQALIKDVADFIIDIDSTPDGLPRIYHEGFDSYRRQRSALLETWRQDYAAAQTAQQQLQEDLEHARQRVNSSWKPPKGTGKHTRASRAAGVVQALKRAQDALDNKALDVPPAPAPLLLPTLKVRPDKPMVDFSDLFVPHRLRLPGSHSVLSGDKIVITGDNGAGKSTLIEVLSGALTPASGSVANHARTGVLGQESLVGEVPSIARDHAVKWGLLSVEESRFALQEFSIGHRRRLDLAMSLAGNPELLLLDEPSNHLSMHLVSALTEWLDKTTAAVIMVTHDRQLLRDTAHWRHIELKS</sequence>
<dbReference type="Proteomes" id="UP000034037">
    <property type="component" value="Chromosome"/>
</dbReference>
<keyword evidence="3" id="KW-0067">ATP-binding</keyword>
<evidence type="ECO:0000259" key="5">
    <source>
        <dbReference type="PROSITE" id="PS50893"/>
    </source>
</evidence>
<organism evidence="6 7">
    <name type="scientific">[Brevibacterium] flavum</name>
    <dbReference type="NCBI Taxonomy" id="92706"/>
    <lineage>
        <taxon>Bacteria</taxon>
        <taxon>Bacillati</taxon>
        <taxon>Actinomycetota</taxon>
        <taxon>Actinomycetes</taxon>
        <taxon>Mycobacteriales</taxon>
        <taxon>Corynebacteriaceae</taxon>
        <taxon>Corynebacterium</taxon>
    </lineage>
</organism>
<dbReference type="Gene3D" id="3.40.50.300">
    <property type="entry name" value="P-loop containing nucleotide triphosphate hydrolases"/>
    <property type="match status" value="3"/>
</dbReference>
<evidence type="ECO:0000256" key="4">
    <source>
        <dbReference type="SAM" id="MobiDB-lite"/>
    </source>
</evidence>
<keyword evidence="1" id="KW-0677">Repeat</keyword>
<dbReference type="PROSITE" id="PS50893">
    <property type="entry name" value="ABC_TRANSPORTER_2"/>
    <property type="match status" value="1"/>
</dbReference>
<dbReference type="InterPro" id="IPR027417">
    <property type="entry name" value="P-loop_NTPase"/>
</dbReference>
<dbReference type="InterPro" id="IPR050611">
    <property type="entry name" value="ABCF"/>
</dbReference>
<dbReference type="GO" id="GO:0016887">
    <property type="term" value="F:ATP hydrolysis activity"/>
    <property type="evidence" value="ECO:0007669"/>
    <property type="project" value="InterPro"/>
</dbReference>
<dbReference type="PANTHER" id="PTHR19211:SF14">
    <property type="entry name" value="ATP-BINDING CASSETTE SUB-FAMILY F MEMBER 1"/>
    <property type="match status" value="1"/>
</dbReference>
<evidence type="ECO:0000313" key="6">
    <source>
        <dbReference type="EMBL" id="AKF27402.1"/>
    </source>
</evidence>
<dbReference type="InterPro" id="IPR003593">
    <property type="entry name" value="AAA+_ATPase"/>
</dbReference>
<gene>
    <name evidence="6" type="ORF">YH66_07505</name>
</gene>
<dbReference type="GO" id="GO:0005524">
    <property type="term" value="F:ATP binding"/>
    <property type="evidence" value="ECO:0007669"/>
    <property type="project" value="UniProtKB-KW"/>
</dbReference>